<evidence type="ECO:0000313" key="2">
    <source>
        <dbReference type="EMBL" id="MDN5213226.1"/>
    </source>
</evidence>
<dbReference type="EMBL" id="JAUJEB010000002">
    <property type="protein sequence ID" value="MDN5213226.1"/>
    <property type="molecule type" value="Genomic_DNA"/>
</dbReference>
<organism evidence="2 3">
    <name type="scientific">Agaribacillus aureus</name>
    <dbReference type="NCBI Taxonomy" id="3051825"/>
    <lineage>
        <taxon>Bacteria</taxon>
        <taxon>Pseudomonadati</taxon>
        <taxon>Bacteroidota</taxon>
        <taxon>Cytophagia</taxon>
        <taxon>Cytophagales</taxon>
        <taxon>Splendidivirgaceae</taxon>
        <taxon>Agaribacillus</taxon>
    </lineage>
</organism>
<sequence length="167" mass="19122">MEKKAQYITWGTSTVLLIAAITFYFFQQREQPKPEVISKSPSVDYWEMFAGISLERKYIEEADAYYRIPIFTPVLLAHTGKEVTLTGYYLPYSRLDSMIIISRFPNANCFFCGQAGIESVAMVEMEKVNRKSYRTDQRLTVTGKLMLNATNLEQLAFVIADASVEEL</sequence>
<evidence type="ECO:0000313" key="3">
    <source>
        <dbReference type="Proteomes" id="UP001172083"/>
    </source>
</evidence>
<reference evidence="2" key="1">
    <citation type="submission" date="2023-06" db="EMBL/GenBank/DDBJ databases">
        <title>Genomic of Agaribacillus aureum.</title>
        <authorList>
            <person name="Wang G."/>
        </authorList>
    </citation>
    <scope>NUCLEOTIDE SEQUENCE</scope>
    <source>
        <strain evidence="2">BMA12</strain>
    </source>
</reference>
<comment type="caution">
    <text evidence="2">The sequence shown here is derived from an EMBL/GenBank/DDBJ whole genome shotgun (WGS) entry which is preliminary data.</text>
</comment>
<protein>
    <recommendedName>
        <fullName evidence="4">DUF3299 domain-containing protein</fullName>
    </recommendedName>
</protein>
<evidence type="ECO:0000256" key="1">
    <source>
        <dbReference type="SAM" id="Phobius"/>
    </source>
</evidence>
<evidence type="ECO:0008006" key="4">
    <source>
        <dbReference type="Google" id="ProtNLM"/>
    </source>
</evidence>
<keyword evidence="1" id="KW-1133">Transmembrane helix</keyword>
<proteinExistence type="predicted"/>
<name>A0ABT8L7M4_9BACT</name>
<keyword evidence="1" id="KW-0812">Transmembrane</keyword>
<gene>
    <name evidence="2" type="ORF">QQ020_14250</name>
</gene>
<feature type="transmembrane region" description="Helical" evidence="1">
    <location>
        <begin position="7"/>
        <end position="26"/>
    </location>
</feature>
<dbReference type="RefSeq" id="WP_346758566.1">
    <property type="nucleotide sequence ID" value="NZ_JAUJEB010000002.1"/>
</dbReference>
<accession>A0ABT8L7M4</accession>
<dbReference type="Proteomes" id="UP001172083">
    <property type="component" value="Unassembled WGS sequence"/>
</dbReference>
<keyword evidence="3" id="KW-1185">Reference proteome</keyword>
<keyword evidence="1" id="KW-0472">Membrane</keyword>